<evidence type="ECO:0000256" key="2">
    <source>
        <dbReference type="ARBA" id="ARBA00022801"/>
    </source>
</evidence>
<reference evidence="5" key="1">
    <citation type="submission" date="2007-04" db="EMBL/GenBank/DDBJ databases">
        <title>Complete sequence of chromosome of Rhodobacter sphaeroides ATCC 17025.</title>
        <authorList>
            <consortium name="US DOE Joint Genome Institute"/>
            <person name="Copeland A."/>
            <person name="Lucas S."/>
            <person name="Lapidus A."/>
            <person name="Barry K."/>
            <person name="Detter J.C."/>
            <person name="Glavina del Rio T."/>
            <person name="Hammon N."/>
            <person name="Israni S."/>
            <person name="Dalin E."/>
            <person name="Tice H."/>
            <person name="Pitluck S."/>
            <person name="Chertkov O."/>
            <person name="Brettin T."/>
            <person name="Bruce D."/>
            <person name="Han C."/>
            <person name="Schmutz J."/>
            <person name="Larimer F."/>
            <person name="Land M."/>
            <person name="Hauser L."/>
            <person name="Kyrpides N."/>
            <person name="Kim E."/>
            <person name="Richardson P."/>
            <person name="Mackenzie C."/>
            <person name="Choudhary M."/>
            <person name="Donohue T.J."/>
            <person name="Kaplan S."/>
        </authorList>
    </citation>
    <scope>NUCLEOTIDE SEQUENCE [LARGE SCALE GENOMIC DNA]</scope>
    <source>
        <strain evidence="5">ATCC 17025</strain>
    </source>
</reference>
<dbReference type="GO" id="GO:0009117">
    <property type="term" value="P:nucleotide metabolic process"/>
    <property type="evidence" value="ECO:0007669"/>
    <property type="project" value="UniProtKB-KW"/>
</dbReference>
<evidence type="ECO:0000256" key="1">
    <source>
        <dbReference type="ARBA" id="ARBA00001968"/>
    </source>
</evidence>
<evidence type="ECO:0000256" key="4">
    <source>
        <dbReference type="HAMAP-Rule" id="MF_00528"/>
    </source>
</evidence>
<comment type="caution">
    <text evidence="4">Lacks conserved residue(s) required for the propagation of feature annotation.</text>
</comment>
<dbReference type="PANTHER" id="PTHR43213:SF5">
    <property type="entry name" value="BIFUNCTIONAL DTTP_UTP PYROPHOSPHATASE_METHYLTRANSFERASE PROTEIN-RELATED"/>
    <property type="match status" value="1"/>
</dbReference>
<comment type="similarity">
    <text evidence="4">Belongs to the Maf family.</text>
</comment>
<dbReference type="AlphaFoldDB" id="A4WVZ3"/>
<comment type="cofactor">
    <cofactor evidence="1 4">
        <name>a divalent metal cation</name>
        <dbReference type="ChEBI" id="CHEBI:60240"/>
    </cofactor>
</comment>
<dbReference type="EMBL" id="CP000661">
    <property type="protein sequence ID" value="ABP71557.1"/>
    <property type="molecule type" value="Genomic_DNA"/>
</dbReference>
<dbReference type="SUPFAM" id="SSF52972">
    <property type="entry name" value="ITPase-like"/>
    <property type="match status" value="1"/>
</dbReference>
<dbReference type="GO" id="GO:0047429">
    <property type="term" value="F:nucleoside triphosphate diphosphatase activity"/>
    <property type="evidence" value="ECO:0007669"/>
    <property type="project" value="UniProtKB-EC"/>
</dbReference>
<protein>
    <recommendedName>
        <fullName evidence="4">Nucleoside triphosphate pyrophosphatase</fullName>
        <ecNumber evidence="4">3.6.1.9</ecNumber>
    </recommendedName>
    <alternativeName>
        <fullName evidence="4">Nucleotide pyrophosphatase</fullName>
        <shortName evidence="4">Nucleotide PPase</shortName>
    </alternativeName>
</protein>
<proteinExistence type="inferred from homology"/>
<keyword evidence="3 4" id="KW-0546">Nucleotide metabolism</keyword>
<dbReference type="PIRSF" id="PIRSF006305">
    <property type="entry name" value="Maf"/>
    <property type="match status" value="1"/>
</dbReference>
<feature type="active site" description="Proton acceptor" evidence="4">
    <location>
        <position position="74"/>
    </location>
</feature>
<keyword evidence="4" id="KW-0963">Cytoplasm</keyword>
<dbReference type="HOGENOM" id="CLU_040416_1_1_5"/>
<dbReference type="InterPro" id="IPR003697">
    <property type="entry name" value="Maf-like"/>
</dbReference>
<dbReference type="STRING" id="349102.Rsph17025_2670"/>
<dbReference type="CDD" id="cd00555">
    <property type="entry name" value="Maf"/>
    <property type="match status" value="1"/>
</dbReference>
<dbReference type="HAMAP" id="MF_00528">
    <property type="entry name" value="Maf"/>
    <property type="match status" value="1"/>
</dbReference>
<dbReference type="Gene3D" id="3.90.950.10">
    <property type="match status" value="1"/>
</dbReference>
<evidence type="ECO:0000313" key="5">
    <source>
        <dbReference type="EMBL" id="ABP71557.1"/>
    </source>
</evidence>
<evidence type="ECO:0000256" key="3">
    <source>
        <dbReference type="ARBA" id="ARBA00023080"/>
    </source>
</evidence>
<comment type="catalytic activity">
    <reaction evidence="4">
        <text>a ribonucleoside 5'-triphosphate + H2O = a ribonucleoside 5'-phosphate + diphosphate + H(+)</text>
        <dbReference type="Rhea" id="RHEA:23996"/>
        <dbReference type="ChEBI" id="CHEBI:15377"/>
        <dbReference type="ChEBI" id="CHEBI:15378"/>
        <dbReference type="ChEBI" id="CHEBI:33019"/>
        <dbReference type="ChEBI" id="CHEBI:58043"/>
        <dbReference type="ChEBI" id="CHEBI:61557"/>
        <dbReference type="EC" id="3.6.1.9"/>
    </reaction>
</comment>
<gene>
    <name evidence="5" type="ordered locus">Rsph17025_2670</name>
</gene>
<name>A4WVZ3_CERS5</name>
<dbReference type="BioCyc" id="RSPH349102:G1G8M-2750-MONOMER"/>
<keyword evidence="2 4" id="KW-0378">Hydrolase</keyword>
<comment type="subcellular location">
    <subcellularLocation>
        <location evidence="4">Cytoplasm</location>
    </subcellularLocation>
</comment>
<comment type="function">
    <text evidence="4">Nucleoside triphosphate pyrophosphatase. May have a dual role in cell division arrest and in preventing the incorporation of modified nucleotides into cellular nucleic acids.</text>
</comment>
<dbReference type="EC" id="3.6.1.9" evidence="4"/>
<dbReference type="GO" id="GO:0005737">
    <property type="term" value="C:cytoplasm"/>
    <property type="evidence" value="ECO:0007669"/>
    <property type="project" value="UniProtKB-SubCell"/>
</dbReference>
<dbReference type="InterPro" id="IPR029001">
    <property type="entry name" value="ITPase-like_fam"/>
</dbReference>
<comment type="catalytic activity">
    <reaction evidence="4">
        <text>a 2'-deoxyribonucleoside 5'-triphosphate + H2O = a 2'-deoxyribonucleoside 5'-phosphate + diphosphate + H(+)</text>
        <dbReference type="Rhea" id="RHEA:44644"/>
        <dbReference type="ChEBI" id="CHEBI:15377"/>
        <dbReference type="ChEBI" id="CHEBI:15378"/>
        <dbReference type="ChEBI" id="CHEBI:33019"/>
        <dbReference type="ChEBI" id="CHEBI:61560"/>
        <dbReference type="ChEBI" id="CHEBI:65317"/>
        <dbReference type="EC" id="3.6.1.9"/>
    </reaction>
</comment>
<dbReference type="eggNOG" id="COG0424">
    <property type="taxonomic scope" value="Bacteria"/>
</dbReference>
<dbReference type="KEGG" id="rsq:Rsph17025_2670"/>
<sequence length="197" mass="21906">MRLLLASASETRLALLRAAGLELEAIPVRIDEEGVRAALEAEGASPLDVADTLAEMKAQKLAERHREALVLGCDQVLAFRREVWGKAPDPEALRAQLVRLRGQTHKLISAVVLYEAGRPVWRHAGEVRLTMRDFSDGWLDDYIARNWQTVRHSVGGYHLEGEGVRLFSAVEGDYFTVLGLPLLPLLNYLGQRGFIPT</sequence>
<dbReference type="PANTHER" id="PTHR43213">
    <property type="entry name" value="BIFUNCTIONAL DTTP/UTP PYROPHOSPHATASE/METHYLTRANSFERASE PROTEIN-RELATED"/>
    <property type="match status" value="1"/>
</dbReference>
<organism evidence="5">
    <name type="scientific">Cereibacter sphaeroides (strain ATCC 17025 / ATH 2.4.3)</name>
    <name type="common">Rhodobacter sphaeroides</name>
    <dbReference type="NCBI Taxonomy" id="349102"/>
    <lineage>
        <taxon>Bacteria</taxon>
        <taxon>Pseudomonadati</taxon>
        <taxon>Pseudomonadota</taxon>
        <taxon>Alphaproteobacteria</taxon>
        <taxon>Rhodobacterales</taxon>
        <taxon>Paracoccaceae</taxon>
        <taxon>Cereibacter</taxon>
    </lineage>
</organism>
<dbReference type="Pfam" id="PF02545">
    <property type="entry name" value="Maf"/>
    <property type="match status" value="1"/>
</dbReference>
<accession>A4WVZ3</accession>